<dbReference type="AlphaFoldDB" id="A0A0B7FA69"/>
<dbReference type="EMBL" id="LN679110">
    <property type="protein sequence ID" value="CEL53068.1"/>
    <property type="molecule type" value="Genomic_DNA"/>
</dbReference>
<feature type="region of interest" description="Disordered" evidence="1">
    <location>
        <begin position="1"/>
        <end position="21"/>
    </location>
</feature>
<feature type="compositionally biased region" description="Basic and acidic residues" evidence="1">
    <location>
        <begin position="10"/>
        <end position="20"/>
    </location>
</feature>
<keyword evidence="2" id="KW-1133">Transmembrane helix</keyword>
<feature type="transmembrane region" description="Helical" evidence="2">
    <location>
        <begin position="134"/>
        <end position="154"/>
    </location>
</feature>
<organism evidence="3 4">
    <name type="scientific">Thanatephorus cucumeris (strain AG1-IB / isolate 7/3/14)</name>
    <name type="common">Lettuce bottom rot fungus</name>
    <name type="synonym">Rhizoctonia solani</name>
    <dbReference type="NCBI Taxonomy" id="1108050"/>
    <lineage>
        <taxon>Eukaryota</taxon>
        <taxon>Fungi</taxon>
        <taxon>Dikarya</taxon>
        <taxon>Basidiomycota</taxon>
        <taxon>Agaricomycotina</taxon>
        <taxon>Agaricomycetes</taxon>
        <taxon>Cantharellales</taxon>
        <taxon>Ceratobasidiaceae</taxon>
        <taxon>Rhizoctonia</taxon>
        <taxon>Rhizoctonia solani AG-1</taxon>
    </lineage>
</organism>
<gene>
    <name evidence="3" type="ORF">RSOLAG1IB_06136</name>
</gene>
<name>A0A0B7FA69_THACB</name>
<dbReference type="Proteomes" id="UP000059188">
    <property type="component" value="Unassembled WGS sequence"/>
</dbReference>
<proteinExistence type="predicted"/>
<reference evidence="3 4" key="1">
    <citation type="submission" date="2014-11" db="EMBL/GenBank/DDBJ databases">
        <authorList>
            <person name="Wibberg Daniel"/>
        </authorList>
    </citation>
    <scope>NUCLEOTIDE SEQUENCE [LARGE SCALE GENOMIC DNA]</scope>
    <source>
        <strain evidence="3">Rhizoctonia solani AG1-IB 7/3/14</strain>
    </source>
</reference>
<keyword evidence="2" id="KW-0812">Transmembrane</keyword>
<evidence type="ECO:0000256" key="2">
    <source>
        <dbReference type="SAM" id="Phobius"/>
    </source>
</evidence>
<feature type="transmembrane region" description="Helical" evidence="2">
    <location>
        <begin position="166"/>
        <end position="186"/>
    </location>
</feature>
<sequence>MEGDEPIWSETEHGGLRSRDNSITAHFSPGCQAGTWPKPSSCGMYTRAFFNIPPNEKLSLREILKRLKSDVGQMRNSHDPGNEGELWRQYKVYCSRKIDDPHFFQALGFNLSTQDGAGPHEAQTKYTSKTEDQLPSIILSIILFFCYSFISFFYSSFWINQWVPQLVVAQYSSCFMVAGLFTYVVVFI</sequence>
<evidence type="ECO:0000256" key="1">
    <source>
        <dbReference type="SAM" id="MobiDB-lite"/>
    </source>
</evidence>
<keyword evidence="2" id="KW-0472">Membrane</keyword>
<evidence type="ECO:0000313" key="3">
    <source>
        <dbReference type="EMBL" id="CEL53068.1"/>
    </source>
</evidence>
<keyword evidence="4" id="KW-1185">Reference proteome</keyword>
<accession>A0A0B7FA69</accession>
<protein>
    <submittedName>
        <fullName evidence="3">Uncharacterized protein</fullName>
    </submittedName>
</protein>
<evidence type="ECO:0000313" key="4">
    <source>
        <dbReference type="Proteomes" id="UP000059188"/>
    </source>
</evidence>